<dbReference type="InterPro" id="IPR002060">
    <property type="entry name" value="Squ/phyt_synthse"/>
</dbReference>
<sequence>MSDLGQSVAAAAARVEAGDPDRFAATMAVPAEERARLWPLYAANLEIARAPWASSEPMVAEMRLQWWVDALEALAEQGHEPRHEIGAALVPLRAAAPHLVALAEARRRDCWNEPFADAAELSTYLGETSGNLFRAAGAVFGADAAAQAVLARFGAAAGLAAWFRAVPELLARGRAPLPEVAPEAISGLARAALAELDAARRALRRAPAPVRRAMLPGWQAPAVLRLAARAPERVAQDGLGLSEFSRRFGLLRAALTI</sequence>
<dbReference type="AlphaFoldDB" id="A0A421BKD0"/>
<evidence type="ECO:0000313" key="2">
    <source>
        <dbReference type="Proteomes" id="UP000279673"/>
    </source>
</evidence>
<evidence type="ECO:0000313" key="1">
    <source>
        <dbReference type="EMBL" id="RLL62856.1"/>
    </source>
</evidence>
<protein>
    <submittedName>
        <fullName evidence="1">Phytoene synthase</fullName>
    </submittedName>
</protein>
<gene>
    <name evidence="1" type="ORF">DYS74_16125</name>
</gene>
<dbReference type="Pfam" id="PF00494">
    <property type="entry name" value="SQS_PSY"/>
    <property type="match status" value="1"/>
</dbReference>
<dbReference type="SUPFAM" id="SSF48576">
    <property type="entry name" value="Terpenoid synthases"/>
    <property type="match status" value="1"/>
</dbReference>
<dbReference type="EMBL" id="RCHI01000019">
    <property type="protein sequence ID" value="RLL62856.1"/>
    <property type="molecule type" value="Genomic_DNA"/>
</dbReference>
<name>A0A421BKD0_9RHOB</name>
<keyword evidence="2" id="KW-1185">Reference proteome</keyword>
<dbReference type="RefSeq" id="WP_121534701.1">
    <property type="nucleotide sequence ID" value="NZ_RCHI01000019.1"/>
</dbReference>
<comment type="caution">
    <text evidence="1">The sequence shown here is derived from an EMBL/GenBank/DDBJ whole genome shotgun (WGS) entry which is preliminary data.</text>
</comment>
<dbReference type="Gene3D" id="1.10.600.10">
    <property type="entry name" value="Farnesyl Diphosphate Synthase"/>
    <property type="match status" value="1"/>
</dbReference>
<dbReference type="Proteomes" id="UP000279673">
    <property type="component" value="Unassembled WGS sequence"/>
</dbReference>
<reference evidence="1 2" key="1">
    <citation type="submission" date="2018-10" db="EMBL/GenBank/DDBJ databases">
        <title>Rhodobacter sp . BO-81.</title>
        <authorList>
            <person name="Im W.T."/>
        </authorList>
    </citation>
    <scope>NUCLEOTIDE SEQUENCE [LARGE SCALE GENOMIC DNA]</scope>
    <source>
        <strain evidence="1 2">BO-81</strain>
    </source>
</reference>
<accession>A0A421BKD0</accession>
<organism evidence="1 2">
    <name type="scientific">Paenirhodobacter hankyongi</name>
    <dbReference type="NCBI Taxonomy" id="2294033"/>
    <lineage>
        <taxon>Bacteria</taxon>
        <taxon>Pseudomonadati</taxon>
        <taxon>Pseudomonadota</taxon>
        <taxon>Alphaproteobacteria</taxon>
        <taxon>Rhodobacterales</taxon>
        <taxon>Rhodobacter group</taxon>
        <taxon>Paenirhodobacter</taxon>
    </lineage>
</organism>
<dbReference type="InterPro" id="IPR008949">
    <property type="entry name" value="Isoprenoid_synthase_dom_sf"/>
</dbReference>
<proteinExistence type="predicted"/>